<dbReference type="AlphaFoldDB" id="A0A1Q9JH39"/>
<dbReference type="OrthoDB" id="2085265at2"/>
<keyword evidence="3" id="KW-1185">Reference proteome</keyword>
<evidence type="ECO:0000256" key="1">
    <source>
        <dbReference type="SAM" id="Phobius"/>
    </source>
</evidence>
<comment type="caution">
    <text evidence="2">The sequence shown here is derived from an EMBL/GenBank/DDBJ whole genome shotgun (WGS) entry which is preliminary data.</text>
</comment>
<organism evidence="2 3">
    <name type="scientific">Hornefia porci</name>
    <dbReference type="NCBI Taxonomy" id="2652292"/>
    <lineage>
        <taxon>Bacteria</taxon>
        <taxon>Bacillati</taxon>
        <taxon>Bacillota</taxon>
        <taxon>Clostridia</taxon>
        <taxon>Peptostreptococcales</taxon>
        <taxon>Anaerovoracaceae</taxon>
        <taxon>Hornefia</taxon>
    </lineage>
</organism>
<name>A0A1Q9JH39_9FIRM</name>
<accession>A0A1Q9JH39</accession>
<keyword evidence="1" id="KW-0812">Transmembrane</keyword>
<dbReference type="Proteomes" id="UP000187404">
    <property type="component" value="Unassembled WGS sequence"/>
</dbReference>
<evidence type="ECO:0008006" key="4">
    <source>
        <dbReference type="Google" id="ProtNLM"/>
    </source>
</evidence>
<protein>
    <recommendedName>
        <fullName evidence="4">FeoB-associated Cys-rich membrane protein</fullName>
    </recommendedName>
</protein>
<evidence type="ECO:0000313" key="3">
    <source>
        <dbReference type="Proteomes" id="UP000187404"/>
    </source>
</evidence>
<dbReference type="STRING" id="1261640.BHK98_04860"/>
<gene>
    <name evidence="2" type="ORF">BHK98_04860</name>
</gene>
<keyword evidence="1" id="KW-0472">Membrane</keyword>
<dbReference type="RefSeq" id="WP_075712446.1">
    <property type="nucleotide sequence ID" value="NZ_MJIE01000001.1"/>
</dbReference>
<feature type="transmembrane region" description="Helical" evidence="1">
    <location>
        <begin position="7"/>
        <end position="28"/>
    </location>
</feature>
<dbReference type="EMBL" id="MJIE01000001">
    <property type="protein sequence ID" value="OLR55451.1"/>
    <property type="molecule type" value="Genomic_DNA"/>
</dbReference>
<reference evidence="2 3" key="1">
    <citation type="journal article" date="2016" name="Appl. Environ. Microbiol.">
        <title>Function and Phylogeny of Bacterial Butyryl Coenzyme A:Acetate Transferases and Their Diversity in the Proximal Colon of Swine.</title>
        <authorList>
            <person name="Trachsel J."/>
            <person name="Bayles D.O."/>
            <person name="Looft T."/>
            <person name="Levine U.Y."/>
            <person name="Allen H.K."/>
        </authorList>
    </citation>
    <scope>NUCLEOTIDE SEQUENCE [LARGE SCALE GENOMIC DNA]</scope>
    <source>
        <strain evidence="2 3">68-3-10</strain>
    </source>
</reference>
<keyword evidence="1" id="KW-1133">Transmembrane helix</keyword>
<sequence>MEYFLDHIIYIIIAGLVIGAICCVWAFAAARWEEQKKAEGESNGDGWSCSMGCSGCALSGNCGKQENNHTSAPVH</sequence>
<evidence type="ECO:0000313" key="2">
    <source>
        <dbReference type="EMBL" id="OLR55451.1"/>
    </source>
</evidence>
<proteinExistence type="predicted"/>